<comment type="caution">
    <text evidence="2">The sequence shown here is derived from an EMBL/GenBank/DDBJ whole genome shotgun (WGS) entry which is preliminary data.</text>
</comment>
<reference evidence="2 3" key="1">
    <citation type="submission" date="2024-06" db="EMBL/GenBank/DDBJ databases">
        <title>Sorghum-associated microbial communities from plants grown in Nebraska, USA.</title>
        <authorList>
            <person name="Schachtman D."/>
        </authorList>
    </citation>
    <scope>NUCLEOTIDE SEQUENCE [LARGE SCALE GENOMIC DNA]</scope>
    <source>
        <strain evidence="2 3">2814</strain>
    </source>
</reference>
<accession>A0ABV2RA54</accession>
<keyword evidence="1" id="KW-0732">Signal</keyword>
<protein>
    <recommendedName>
        <fullName evidence="4">Secreted protein</fullName>
    </recommendedName>
</protein>
<evidence type="ECO:0000313" key="2">
    <source>
        <dbReference type="EMBL" id="MET4683193.1"/>
    </source>
</evidence>
<dbReference type="Pfam" id="PF20311">
    <property type="entry name" value="DUF6607"/>
    <property type="match status" value="1"/>
</dbReference>
<name>A0ABV2RA54_9CAUL</name>
<dbReference type="InterPro" id="IPR046715">
    <property type="entry name" value="DUF6607"/>
</dbReference>
<sequence length="336" mass="37390">MQTTLIMDKPMRAILIAAALLTGVAPAATAAAQSVAPSTAPARDAQFERDRQSILAQAGQYRVRFDMRENAVFRAGYEALDEKLSGGNEIVRIVYDHGDRISLQHILVMEHDGKSMVIKHWRQDWVYQPTQVLTYAGPDEWTLTSVSDADRTGAWSQTVWQTDDSPRYGGVGRWNYDNGMAEWTSNVTWRPLARRDAVRNPVYDRYLGSNRHALTPAGWVHIQDNLKMAPAQGDGGEPTAVVHEDVTNTYSRWDGYSAKPGDDYWAATKDYWAAIRDAWDAAIARGNGVHVEEEADTGVVTGMPLMDLAQKIQDGEITQDAAIAQGRRIIEDATKR</sequence>
<evidence type="ECO:0000256" key="1">
    <source>
        <dbReference type="SAM" id="SignalP"/>
    </source>
</evidence>
<dbReference type="EMBL" id="JBEPTF010000001">
    <property type="protein sequence ID" value="MET4683193.1"/>
    <property type="molecule type" value="Genomic_DNA"/>
</dbReference>
<feature type="signal peptide" evidence="1">
    <location>
        <begin position="1"/>
        <end position="30"/>
    </location>
</feature>
<proteinExistence type="predicted"/>
<gene>
    <name evidence="2" type="ORF">ABIE19_001102</name>
</gene>
<evidence type="ECO:0000313" key="3">
    <source>
        <dbReference type="Proteomes" id="UP001549313"/>
    </source>
</evidence>
<organism evidence="2 3">
    <name type="scientific">Brevundimonas faecalis</name>
    <dbReference type="NCBI Taxonomy" id="947378"/>
    <lineage>
        <taxon>Bacteria</taxon>
        <taxon>Pseudomonadati</taxon>
        <taxon>Pseudomonadota</taxon>
        <taxon>Alphaproteobacteria</taxon>
        <taxon>Caulobacterales</taxon>
        <taxon>Caulobacteraceae</taxon>
        <taxon>Brevundimonas</taxon>
    </lineage>
</organism>
<keyword evidence="3" id="KW-1185">Reference proteome</keyword>
<evidence type="ECO:0008006" key="4">
    <source>
        <dbReference type="Google" id="ProtNLM"/>
    </source>
</evidence>
<feature type="chain" id="PRO_5046789495" description="Secreted protein" evidence="1">
    <location>
        <begin position="31"/>
        <end position="336"/>
    </location>
</feature>
<dbReference type="Proteomes" id="UP001549313">
    <property type="component" value="Unassembled WGS sequence"/>
</dbReference>